<dbReference type="EC" id="5.6.2.4" evidence="14"/>
<dbReference type="GO" id="GO:0043138">
    <property type="term" value="F:3'-5' DNA helicase activity"/>
    <property type="evidence" value="ECO:0007669"/>
    <property type="project" value="UniProtKB-EC"/>
</dbReference>
<dbReference type="GO" id="GO:0008854">
    <property type="term" value="F:exodeoxyribonuclease V activity"/>
    <property type="evidence" value="ECO:0007669"/>
    <property type="project" value="InterPro"/>
</dbReference>
<keyword evidence="7" id="KW-0269">Exonuclease</keyword>
<keyword evidence="3 16" id="KW-0547">Nucleotide-binding</keyword>
<evidence type="ECO:0000256" key="15">
    <source>
        <dbReference type="ARBA" id="ARBA00048988"/>
    </source>
</evidence>
<sequence length="1184" mass="134179">MNAFDPIHTPIDKGLTLLEAGAGTGKTYSLVRLVVRQLVELDIPIENTLVVTFTRAATAEIAGRLQELVRECYSQLKNPEQFEDFNDLVSEWHNRGELFCAHAQRQLLVALCTFDSSSVFTIDGFFQRILREFAFESNALFTSELMPDESALIDTALRDYWRQFVYVKSADELAIFDAAVDFEAARSFFNETKQNASAELDPAYSQSPNQFIKLWQKFISSLEKNIEAVEAFISSPPAAYKKTGKPFRKFKGELKHIGCLQELLADRGKPQFDHETIACLSASYLQDSARFGKGKSYALEENALWSFFQLAEEVSRVSEAAYRSAFLGHIHREVSKSLYQLKSSLNVQGYGDITARLYKILHDDSPASEAIKQAIRQRYQAALIDEFQDTSPEQCQIFLRLFHHSAGYLHIIGDPKQSIYKFRGADVFAYLAAKEKADHEYSLSTNYRSTPAMIHAINEFFTQSDDPFLTNKKIDFIPASWPDQDGSTPPANESYPALQLKVIDGSAQKSDASEQLILDDLCQEIRALLDKTWGDINPKHDHSNERITAPEIAVLVRSAKQGQMVANALSQLNIPATLNTRTTLLESNEAKELMFIINAVLNPRDHGLSRLALLTPTLGCGKLFPDSLDEEDTDALNEWIAVFLNLKQTWLDSGFMPMLLKLSQKFSIHKQLLSLDNGERRLTNFLHLAEVLDEKSRVDHLSPEGLTGWLNEAIQGQLRDIDSETLELRISSDTAALQILTQHTSKGLEYPIVFIPFPCFSKVADKMLSKVYHDPVSQLAKFAPYGKSDEEIQQLRLNEDLADAARLIYVSLTRAEQLCYFYYRSANSREGNGKSHAAFQILEQPELTDFQSLEDNSHATIKHQLLELSDETIEIEKWSEVQPQESQAEDLCTRSAKSIEVKQSHRSTSFTGITRRLHSQTRDYDYQDANTNTGLLKQAAFWNHFTPGASLGLVFHEILEECNFQQLDDIRPLIANKLDKYQPWPEAMTGNELEELIEAIVDYLKKLMNHQLAEDLQLAQISHSQRLNEADFLLSGKNFSLRQLAGVLATDSPQGMPNYYPESLQKINQRELDGYLEGIIDLIFEHNGRYHILDWKTNQLADSDPATIADAMAKSHYYLQYHLYALALDRFLQSKLGDSYDPANYLGDIYYVFLRATHPDDAGSGVFRDRITPARLKSLREALN</sequence>
<dbReference type="Gene3D" id="1.10.486.10">
    <property type="entry name" value="PCRA, domain 4"/>
    <property type="match status" value="1"/>
</dbReference>
<evidence type="ECO:0000256" key="11">
    <source>
        <dbReference type="ARBA" id="ARBA00023204"/>
    </source>
</evidence>
<evidence type="ECO:0000256" key="16">
    <source>
        <dbReference type="PROSITE-ProRule" id="PRU00560"/>
    </source>
</evidence>
<dbReference type="InterPro" id="IPR014017">
    <property type="entry name" value="DNA_helicase_UvrD-like_C"/>
</dbReference>
<organism evidence="19 20">
    <name type="scientific">Persicirhabdus sediminis</name>
    <dbReference type="NCBI Taxonomy" id="454144"/>
    <lineage>
        <taxon>Bacteria</taxon>
        <taxon>Pseudomonadati</taxon>
        <taxon>Verrucomicrobiota</taxon>
        <taxon>Verrucomicrobiia</taxon>
        <taxon>Verrucomicrobiales</taxon>
        <taxon>Verrucomicrobiaceae</taxon>
        <taxon>Persicirhabdus</taxon>
    </lineage>
</organism>
<keyword evidence="11" id="KW-0234">DNA repair</keyword>
<evidence type="ECO:0000256" key="3">
    <source>
        <dbReference type="ARBA" id="ARBA00022741"/>
    </source>
</evidence>
<keyword evidence="2" id="KW-0479">Metal-binding</keyword>
<dbReference type="Gene3D" id="3.90.320.10">
    <property type="match status" value="1"/>
</dbReference>
<dbReference type="SUPFAM" id="SSF52980">
    <property type="entry name" value="Restriction endonuclease-like"/>
    <property type="match status" value="1"/>
</dbReference>
<evidence type="ECO:0000256" key="2">
    <source>
        <dbReference type="ARBA" id="ARBA00022723"/>
    </source>
</evidence>
<keyword evidence="12" id="KW-0413">Isomerase</keyword>
<dbReference type="InterPro" id="IPR014016">
    <property type="entry name" value="UvrD-like_ATP-bd"/>
</dbReference>
<dbReference type="Pfam" id="PF00580">
    <property type="entry name" value="UvrD-helicase"/>
    <property type="match status" value="1"/>
</dbReference>
<dbReference type="HAMAP" id="MF_01485">
    <property type="entry name" value="RecB"/>
    <property type="match status" value="1"/>
</dbReference>
<dbReference type="InterPro" id="IPR011335">
    <property type="entry name" value="Restrct_endonuc-II-like"/>
</dbReference>
<keyword evidence="8 16" id="KW-0067">ATP-binding</keyword>
<comment type="caution">
    <text evidence="19">The sequence shown here is derived from an EMBL/GenBank/DDBJ whole genome shotgun (WGS) entry which is preliminary data.</text>
</comment>
<comment type="catalytic activity">
    <reaction evidence="13">
        <text>Couples ATP hydrolysis with the unwinding of duplex DNA by translocating in the 3'-5' direction.</text>
        <dbReference type="EC" id="5.6.2.4"/>
    </reaction>
</comment>
<evidence type="ECO:0000259" key="18">
    <source>
        <dbReference type="PROSITE" id="PS51217"/>
    </source>
</evidence>
<feature type="domain" description="UvrD-like helicase ATP-binding" evidence="17">
    <location>
        <begin position="1"/>
        <end position="450"/>
    </location>
</feature>
<evidence type="ECO:0000259" key="17">
    <source>
        <dbReference type="PROSITE" id="PS51198"/>
    </source>
</evidence>
<reference evidence="19" key="1">
    <citation type="submission" date="2021-01" db="EMBL/GenBank/DDBJ databases">
        <title>Modified the classification status of verrucomicrobia.</title>
        <authorList>
            <person name="Feng X."/>
        </authorList>
    </citation>
    <scope>NUCLEOTIDE SEQUENCE</scope>
    <source>
        <strain evidence="19">_KCTC 22039</strain>
    </source>
</reference>
<dbReference type="InterPro" id="IPR027417">
    <property type="entry name" value="P-loop_NTPase"/>
</dbReference>
<gene>
    <name evidence="19" type="ORF">JIN82_02455</name>
</gene>
<keyword evidence="6 16" id="KW-0347">Helicase</keyword>
<accession>A0A8J7MCL3</accession>
<evidence type="ECO:0000313" key="20">
    <source>
        <dbReference type="Proteomes" id="UP000624703"/>
    </source>
</evidence>
<evidence type="ECO:0000256" key="5">
    <source>
        <dbReference type="ARBA" id="ARBA00022801"/>
    </source>
</evidence>
<protein>
    <recommendedName>
        <fullName evidence="14">DNA 3'-5' helicase</fullName>
        <ecNumber evidence="14">5.6.2.4</ecNumber>
    </recommendedName>
</protein>
<evidence type="ECO:0000256" key="7">
    <source>
        <dbReference type="ARBA" id="ARBA00022839"/>
    </source>
</evidence>
<keyword evidence="4" id="KW-0227">DNA damage</keyword>
<dbReference type="Pfam" id="PF12705">
    <property type="entry name" value="PDDEXK_1"/>
    <property type="match status" value="1"/>
</dbReference>
<evidence type="ECO:0000256" key="1">
    <source>
        <dbReference type="ARBA" id="ARBA00022722"/>
    </source>
</evidence>
<evidence type="ECO:0000256" key="8">
    <source>
        <dbReference type="ARBA" id="ARBA00022840"/>
    </source>
</evidence>
<dbReference type="Pfam" id="PF13361">
    <property type="entry name" value="UvrD_C"/>
    <property type="match status" value="1"/>
</dbReference>
<evidence type="ECO:0000256" key="10">
    <source>
        <dbReference type="ARBA" id="ARBA00023125"/>
    </source>
</evidence>
<dbReference type="GO" id="GO:0003677">
    <property type="term" value="F:DNA binding"/>
    <property type="evidence" value="ECO:0007669"/>
    <property type="project" value="UniProtKB-KW"/>
</dbReference>
<dbReference type="InterPro" id="IPR038726">
    <property type="entry name" value="PDDEXK_AddAB-type"/>
</dbReference>
<comment type="catalytic activity">
    <reaction evidence="15">
        <text>ATP + H2O = ADP + phosphate + H(+)</text>
        <dbReference type="Rhea" id="RHEA:13065"/>
        <dbReference type="ChEBI" id="CHEBI:15377"/>
        <dbReference type="ChEBI" id="CHEBI:15378"/>
        <dbReference type="ChEBI" id="CHEBI:30616"/>
        <dbReference type="ChEBI" id="CHEBI:43474"/>
        <dbReference type="ChEBI" id="CHEBI:456216"/>
        <dbReference type="EC" id="5.6.2.4"/>
    </reaction>
</comment>
<keyword evidence="20" id="KW-1185">Reference proteome</keyword>
<dbReference type="CDD" id="cd22352">
    <property type="entry name" value="RecB_C-like"/>
    <property type="match status" value="1"/>
</dbReference>
<dbReference type="GO" id="GO:0005524">
    <property type="term" value="F:ATP binding"/>
    <property type="evidence" value="ECO:0007669"/>
    <property type="project" value="UniProtKB-UniRule"/>
</dbReference>
<evidence type="ECO:0000256" key="12">
    <source>
        <dbReference type="ARBA" id="ARBA00023235"/>
    </source>
</evidence>
<evidence type="ECO:0000256" key="13">
    <source>
        <dbReference type="ARBA" id="ARBA00034617"/>
    </source>
</evidence>
<dbReference type="GO" id="GO:0046872">
    <property type="term" value="F:metal ion binding"/>
    <property type="evidence" value="ECO:0007669"/>
    <property type="project" value="UniProtKB-KW"/>
</dbReference>
<dbReference type="InterPro" id="IPR004586">
    <property type="entry name" value="RecB"/>
</dbReference>
<dbReference type="AlphaFoldDB" id="A0A8J7MCL3"/>
<evidence type="ECO:0000313" key="19">
    <source>
        <dbReference type="EMBL" id="MBK1790012.1"/>
    </source>
</evidence>
<keyword evidence="10" id="KW-0238">DNA-binding</keyword>
<dbReference type="PANTHER" id="PTHR11070:SF23">
    <property type="entry name" value="RECBCD ENZYME SUBUNIT RECB"/>
    <property type="match status" value="1"/>
</dbReference>
<dbReference type="GO" id="GO:0000725">
    <property type="term" value="P:recombinational repair"/>
    <property type="evidence" value="ECO:0007669"/>
    <property type="project" value="TreeGrafter"/>
</dbReference>
<dbReference type="Proteomes" id="UP000624703">
    <property type="component" value="Unassembled WGS sequence"/>
</dbReference>
<dbReference type="PANTHER" id="PTHR11070">
    <property type="entry name" value="UVRD / RECB / PCRA DNA HELICASE FAMILY MEMBER"/>
    <property type="match status" value="1"/>
</dbReference>
<evidence type="ECO:0000256" key="4">
    <source>
        <dbReference type="ARBA" id="ARBA00022763"/>
    </source>
</evidence>
<feature type="binding site" evidence="16">
    <location>
        <begin position="20"/>
        <end position="27"/>
    </location>
    <ligand>
        <name>ATP</name>
        <dbReference type="ChEBI" id="CHEBI:30616"/>
    </ligand>
</feature>
<dbReference type="GO" id="GO:0009338">
    <property type="term" value="C:exodeoxyribonuclease V complex"/>
    <property type="evidence" value="ECO:0007669"/>
    <property type="project" value="TreeGrafter"/>
</dbReference>
<dbReference type="Gene3D" id="1.10.3170.10">
    <property type="entry name" value="Recbcd, chain B, domain 2"/>
    <property type="match status" value="1"/>
</dbReference>
<keyword evidence="9" id="KW-0460">Magnesium</keyword>
<dbReference type="SUPFAM" id="SSF52540">
    <property type="entry name" value="P-loop containing nucleoside triphosphate hydrolases"/>
    <property type="match status" value="1"/>
</dbReference>
<proteinExistence type="inferred from homology"/>
<dbReference type="InterPro" id="IPR000212">
    <property type="entry name" value="DNA_helicase_UvrD/REP"/>
</dbReference>
<dbReference type="GO" id="GO:0005829">
    <property type="term" value="C:cytosol"/>
    <property type="evidence" value="ECO:0007669"/>
    <property type="project" value="TreeGrafter"/>
</dbReference>
<evidence type="ECO:0000256" key="14">
    <source>
        <dbReference type="ARBA" id="ARBA00034808"/>
    </source>
</evidence>
<evidence type="ECO:0000256" key="6">
    <source>
        <dbReference type="ARBA" id="ARBA00022806"/>
    </source>
</evidence>
<feature type="domain" description="UvrD-like helicase C-terminal" evidence="18">
    <location>
        <begin position="459"/>
        <end position="747"/>
    </location>
</feature>
<dbReference type="PROSITE" id="PS51198">
    <property type="entry name" value="UVRD_HELICASE_ATP_BIND"/>
    <property type="match status" value="1"/>
</dbReference>
<keyword evidence="1" id="KW-0540">Nuclease</keyword>
<dbReference type="InterPro" id="IPR011604">
    <property type="entry name" value="PDDEXK-like_dom_sf"/>
</dbReference>
<dbReference type="RefSeq" id="WP_200310054.1">
    <property type="nucleotide sequence ID" value="NZ_JAENIM010000012.1"/>
</dbReference>
<dbReference type="Gene3D" id="3.40.50.300">
    <property type="entry name" value="P-loop containing nucleotide triphosphate hydrolases"/>
    <property type="match status" value="2"/>
</dbReference>
<dbReference type="PROSITE" id="PS51217">
    <property type="entry name" value="UVRD_HELICASE_CTER"/>
    <property type="match status" value="1"/>
</dbReference>
<name>A0A8J7MCL3_9BACT</name>
<keyword evidence="5 16" id="KW-0378">Hydrolase</keyword>
<evidence type="ECO:0000256" key="9">
    <source>
        <dbReference type="ARBA" id="ARBA00022842"/>
    </source>
</evidence>
<dbReference type="EMBL" id="JAENIM010000012">
    <property type="protein sequence ID" value="MBK1790012.1"/>
    <property type="molecule type" value="Genomic_DNA"/>
</dbReference>